<dbReference type="PROSITE" id="PS50160">
    <property type="entry name" value="DNA_LIGASE_A3"/>
    <property type="match status" value="1"/>
</dbReference>
<evidence type="ECO:0000313" key="19">
    <source>
        <dbReference type="Proteomes" id="UP000001593"/>
    </source>
</evidence>
<dbReference type="InterPro" id="IPR036599">
    <property type="entry name" value="DNA_ligase_N_sf"/>
</dbReference>
<comment type="catalytic activity">
    <reaction evidence="13 14">
        <text>ATP + (deoxyribonucleotide)n-3'-hydroxyl + 5'-phospho-(deoxyribonucleotide)m = (deoxyribonucleotide)n+m + AMP + diphosphate.</text>
        <dbReference type="EC" id="6.5.1.1"/>
    </reaction>
</comment>
<dbReference type="Proteomes" id="UP000001593">
    <property type="component" value="Unassembled WGS sequence"/>
</dbReference>
<dbReference type="GO" id="GO:0051301">
    <property type="term" value="P:cell division"/>
    <property type="evidence" value="ECO:0007669"/>
    <property type="project" value="UniProtKB-KW"/>
</dbReference>
<evidence type="ECO:0000256" key="15">
    <source>
        <dbReference type="RuleBase" id="RU004196"/>
    </source>
</evidence>
<dbReference type="SUPFAM" id="SSF117018">
    <property type="entry name" value="ATP-dependent DNA ligase DNA-binding domain"/>
    <property type="match status" value="1"/>
</dbReference>
<dbReference type="CDD" id="cd07900">
    <property type="entry name" value="Adenylation_DNA_ligase_I_Euk"/>
    <property type="match status" value="1"/>
</dbReference>
<evidence type="ECO:0000256" key="9">
    <source>
        <dbReference type="ARBA" id="ARBA00023172"/>
    </source>
</evidence>
<evidence type="ECO:0000256" key="8">
    <source>
        <dbReference type="ARBA" id="ARBA00022840"/>
    </source>
</evidence>
<dbReference type="AlphaFoldDB" id="A7SCK7"/>
<dbReference type="PROSITE" id="PS00697">
    <property type="entry name" value="DNA_LIGASE_A1"/>
    <property type="match status" value="1"/>
</dbReference>
<dbReference type="OMA" id="WIKYKRD"/>
<dbReference type="PROSITE" id="PS00333">
    <property type="entry name" value="DNA_LIGASE_A2"/>
    <property type="match status" value="1"/>
</dbReference>
<evidence type="ECO:0000256" key="6">
    <source>
        <dbReference type="ARBA" id="ARBA00022741"/>
    </source>
</evidence>
<dbReference type="InterPro" id="IPR050191">
    <property type="entry name" value="ATP-dep_DNA_ligase"/>
</dbReference>
<proteinExistence type="inferred from homology"/>
<evidence type="ECO:0000256" key="5">
    <source>
        <dbReference type="ARBA" id="ARBA00022705"/>
    </source>
</evidence>
<dbReference type="PANTHER" id="PTHR45674">
    <property type="entry name" value="DNA LIGASE 1/3 FAMILY MEMBER"/>
    <property type="match status" value="1"/>
</dbReference>
<dbReference type="Pfam" id="PF01068">
    <property type="entry name" value="DNA_ligase_A_M"/>
    <property type="match status" value="1"/>
</dbReference>
<evidence type="ECO:0000256" key="13">
    <source>
        <dbReference type="ARBA" id="ARBA00034003"/>
    </source>
</evidence>
<evidence type="ECO:0000313" key="18">
    <source>
        <dbReference type="EMBL" id="EDO38508.1"/>
    </source>
</evidence>
<reference evidence="18 19" key="1">
    <citation type="journal article" date="2007" name="Science">
        <title>Sea anemone genome reveals ancestral eumetazoan gene repertoire and genomic organization.</title>
        <authorList>
            <person name="Putnam N.H."/>
            <person name="Srivastava M."/>
            <person name="Hellsten U."/>
            <person name="Dirks B."/>
            <person name="Chapman J."/>
            <person name="Salamov A."/>
            <person name="Terry A."/>
            <person name="Shapiro H."/>
            <person name="Lindquist E."/>
            <person name="Kapitonov V.V."/>
            <person name="Jurka J."/>
            <person name="Genikhovich G."/>
            <person name="Grigoriev I.V."/>
            <person name="Lucas S.M."/>
            <person name="Steele R.E."/>
            <person name="Finnerty J.R."/>
            <person name="Technau U."/>
            <person name="Martindale M.Q."/>
            <person name="Rokhsar D.S."/>
        </authorList>
    </citation>
    <scope>NUCLEOTIDE SEQUENCE [LARGE SCALE GENOMIC DNA]</scope>
    <source>
        <strain evidence="19">CH2 X CH6</strain>
    </source>
</reference>
<gene>
    <name evidence="18" type="ORF">NEMVEDRAFT_v1g188209</name>
</gene>
<dbReference type="InterPro" id="IPR012308">
    <property type="entry name" value="DNA_ligase_ATP-dep_N"/>
</dbReference>
<dbReference type="InParanoid" id="A7SCK7"/>
<dbReference type="CDD" id="cd07969">
    <property type="entry name" value="OBF_DNA_ligase_I"/>
    <property type="match status" value="1"/>
</dbReference>
<name>A7SCK7_NEMVE</name>
<keyword evidence="6 14" id="KW-0547">Nucleotide-binding</keyword>
<dbReference type="GO" id="GO:0006281">
    <property type="term" value="P:DNA repair"/>
    <property type="evidence" value="ECO:0007669"/>
    <property type="project" value="UniProtKB-KW"/>
</dbReference>
<accession>A7SCK7</accession>
<dbReference type="GO" id="GO:0071897">
    <property type="term" value="P:DNA biosynthetic process"/>
    <property type="evidence" value="ECO:0007669"/>
    <property type="project" value="InterPro"/>
</dbReference>
<sequence>MSILSNFFRSVIALTPNDLLPCVYLCLNKLAPAYEGIELGIGDHILMKAVSEATGKILSQIKADLADKGDLGLVAEASRSNQRTMFAPPKLTAASVYSKLKDIALFTGHSSTGKKVDIIKGMFVACRHSEARYLIRSLSGKLRIGLAEQSVLTALAHSVVLTPPSSEFPPPVIDAAKTLSSDELKKMLDAGALTVKTCYCELPNYNKIIPALLEYGLEDLPNKCYLTPGVPLKPMLAHPSKGVAEVLKRFEGSAFTCEYKYDGERAQIHLLENGEIHIYSRNQENNTSKYPDIISRMPKVMSEEIKSFIIDTEAVAWDREKQQILPFQILSTRKRKDADVSEIKVQVCVYAFDLLYLNGKSYVKEPFSVRRNLLRTSFKEAEGEFVFAKCMTSTNTEDMAEFLEESIKGNCEGLMVKTLDVDATYEIAKRSHNWLKLKKDYLADVGDTLDLVPIGGYRGKGKRTGAYGGFLLACYDAESEEFQTICKIGTGFTDEVLESHHQFFKDHVIDKPKPYYRYDDGLEPDHWFDAVQVWEVRAADLSVSPVHKAAVGQVDPVKGISLRFPRFLRVRDDKKPEEATDSTQVAEMYRDQDSVKNNAVTTNQEEDFY</sequence>
<evidence type="ECO:0000256" key="12">
    <source>
        <dbReference type="ARBA" id="ARBA00023306"/>
    </source>
</evidence>
<feature type="domain" description="ATP-dependent DNA ligase family profile" evidence="17">
    <location>
        <begin position="340"/>
        <end position="476"/>
    </location>
</feature>
<evidence type="ECO:0000256" key="10">
    <source>
        <dbReference type="ARBA" id="ARBA00023204"/>
    </source>
</evidence>
<evidence type="ECO:0000259" key="17">
    <source>
        <dbReference type="PROSITE" id="PS50160"/>
    </source>
</evidence>
<dbReference type="Gene3D" id="2.40.50.140">
    <property type="entry name" value="Nucleic acid-binding proteins"/>
    <property type="match status" value="1"/>
</dbReference>
<evidence type="ECO:0000256" key="16">
    <source>
        <dbReference type="SAM" id="MobiDB-lite"/>
    </source>
</evidence>
<keyword evidence="10 14" id="KW-0234">DNA repair</keyword>
<keyword evidence="9 14" id="KW-0233">DNA recombination</keyword>
<keyword evidence="7 14" id="KW-0227">DNA damage</keyword>
<dbReference type="GO" id="GO:0006310">
    <property type="term" value="P:DNA recombination"/>
    <property type="evidence" value="ECO:0007669"/>
    <property type="project" value="UniProtKB-KW"/>
</dbReference>
<evidence type="ECO:0000256" key="11">
    <source>
        <dbReference type="ARBA" id="ARBA00023242"/>
    </source>
</evidence>
<dbReference type="Pfam" id="PF04679">
    <property type="entry name" value="DNA_ligase_A_C"/>
    <property type="match status" value="1"/>
</dbReference>
<comment type="similarity">
    <text evidence="2 15">Belongs to the ATP-dependent DNA ligase family.</text>
</comment>
<comment type="subcellular location">
    <subcellularLocation>
        <location evidence="1">Nucleus</location>
    </subcellularLocation>
</comment>
<dbReference type="InterPro" id="IPR012309">
    <property type="entry name" value="DNA_ligase_ATP-dep_C"/>
</dbReference>
<dbReference type="InterPro" id="IPR000977">
    <property type="entry name" value="DNA_ligase_ATP-dep"/>
</dbReference>
<keyword evidence="4" id="KW-0132">Cell division</keyword>
<keyword evidence="5" id="KW-0235">DNA replication</keyword>
<evidence type="ECO:0000256" key="4">
    <source>
        <dbReference type="ARBA" id="ARBA00022618"/>
    </source>
</evidence>
<dbReference type="FunFam" id="3.30.470.30:FF:000016">
    <property type="entry name" value="DNA ligase"/>
    <property type="match status" value="1"/>
</dbReference>
<dbReference type="HOGENOM" id="CLU_005138_4_2_1"/>
<dbReference type="PhylomeDB" id="A7SCK7"/>
<evidence type="ECO:0000256" key="14">
    <source>
        <dbReference type="RuleBase" id="RU000617"/>
    </source>
</evidence>
<dbReference type="GO" id="GO:0006273">
    <property type="term" value="P:lagging strand elongation"/>
    <property type="evidence" value="ECO:0000318"/>
    <property type="project" value="GO_Central"/>
</dbReference>
<dbReference type="Gene3D" id="3.30.1490.70">
    <property type="match status" value="1"/>
</dbReference>
<keyword evidence="3 14" id="KW-0436">Ligase</keyword>
<evidence type="ECO:0000256" key="1">
    <source>
        <dbReference type="ARBA" id="ARBA00004123"/>
    </source>
</evidence>
<dbReference type="InterPro" id="IPR012310">
    <property type="entry name" value="DNA_ligase_ATP-dep_cent"/>
</dbReference>
<dbReference type="GO" id="GO:1903461">
    <property type="term" value="P:Okazaki fragment processing involved in mitotic DNA replication"/>
    <property type="evidence" value="ECO:0000318"/>
    <property type="project" value="GO_Central"/>
</dbReference>
<dbReference type="SUPFAM" id="SSF56091">
    <property type="entry name" value="DNA ligase/mRNA capping enzyme, catalytic domain"/>
    <property type="match status" value="1"/>
</dbReference>
<dbReference type="NCBIfam" id="TIGR00574">
    <property type="entry name" value="dnl1"/>
    <property type="match status" value="1"/>
</dbReference>
<evidence type="ECO:0000256" key="3">
    <source>
        <dbReference type="ARBA" id="ARBA00022598"/>
    </source>
</evidence>
<dbReference type="Pfam" id="PF04675">
    <property type="entry name" value="DNA_ligase_A_N"/>
    <property type="match status" value="1"/>
</dbReference>
<dbReference type="FunFam" id="1.10.3260.10:FF:000001">
    <property type="entry name" value="DNA ligase"/>
    <property type="match status" value="1"/>
</dbReference>
<keyword evidence="11" id="KW-0539">Nucleus</keyword>
<keyword evidence="12" id="KW-0131">Cell cycle</keyword>
<dbReference type="GO" id="GO:0003677">
    <property type="term" value="F:DNA binding"/>
    <property type="evidence" value="ECO:0007669"/>
    <property type="project" value="InterPro"/>
</dbReference>
<dbReference type="Gene3D" id="3.30.470.30">
    <property type="entry name" value="DNA ligase/mRNA capping enzyme"/>
    <property type="match status" value="1"/>
</dbReference>
<protein>
    <recommendedName>
        <fullName evidence="14">DNA ligase</fullName>
        <ecNumber evidence="14">6.5.1.1</ecNumber>
    </recommendedName>
</protein>
<dbReference type="GO" id="GO:0003910">
    <property type="term" value="F:DNA ligase (ATP) activity"/>
    <property type="evidence" value="ECO:0000318"/>
    <property type="project" value="GO_Central"/>
</dbReference>
<organism evidence="18 19">
    <name type="scientific">Nematostella vectensis</name>
    <name type="common">Starlet sea anemone</name>
    <dbReference type="NCBI Taxonomy" id="45351"/>
    <lineage>
        <taxon>Eukaryota</taxon>
        <taxon>Metazoa</taxon>
        <taxon>Cnidaria</taxon>
        <taxon>Anthozoa</taxon>
        <taxon>Hexacorallia</taxon>
        <taxon>Actiniaria</taxon>
        <taxon>Edwardsiidae</taxon>
        <taxon>Nematostella</taxon>
    </lineage>
</organism>
<dbReference type="GO" id="GO:0005524">
    <property type="term" value="F:ATP binding"/>
    <property type="evidence" value="ECO:0007669"/>
    <property type="project" value="UniProtKB-KW"/>
</dbReference>
<dbReference type="Gene3D" id="1.10.3260.10">
    <property type="entry name" value="DNA ligase, ATP-dependent, N-terminal domain"/>
    <property type="match status" value="1"/>
</dbReference>
<keyword evidence="8 14" id="KW-0067">ATP-binding</keyword>
<evidence type="ECO:0000256" key="2">
    <source>
        <dbReference type="ARBA" id="ARBA00007572"/>
    </source>
</evidence>
<dbReference type="InterPro" id="IPR016059">
    <property type="entry name" value="DNA_ligase_ATP-dep_CS"/>
</dbReference>
<dbReference type="PANTHER" id="PTHR45674:SF4">
    <property type="entry name" value="DNA LIGASE 1"/>
    <property type="match status" value="1"/>
</dbReference>
<dbReference type="SUPFAM" id="SSF50249">
    <property type="entry name" value="Nucleic acid-binding proteins"/>
    <property type="match status" value="1"/>
</dbReference>
<dbReference type="GO" id="GO:0005634">
    <property type="term" value="C:nucleus"/>
    <property type="evidence" value="ECO:0000318"/>
    <property type="project" value="GO_Central"/>
</dbReference>
<feature type="region of interest" description="Disordered" evidence="16">
    <location>
        <begin position="573"/>
        <end position="609"/>
    </location>
</feature>
<dbReference type="EMBL" id="DS469624">
    <property type="protein sequence ID" value="EDO38508.1"/>
    <property type="molecule type" value="Genomic_DNA"/>
</dbReference>
<dbReference type="eggNOG" id="KOG0967">
    <property type="taxonomic scope" value="Eukaryota"/>
</dbReference>
<dbReference type="EC" id="6.5.1.1" evidence="14"/>
<evidence type="ECO:0000256" key="7">
    <source>
        <dbReference type="ARBA" id="ARBA00022763"/>
    </source>
</evidence>
<dbReference type="STRING" id="45351.A7SCK7"/>
<dbReference type="InterPro" id="IPR012340">
    <property type="entry name" value="NA-bd_OB-fold"/>
</dbReference>
<dbReference type="FunFam" id="2.40.50.140:FF:000062">
    <property type="entry name" value="DNA ligase"/>
    <property type="match status" value="1"/>
</dbReference>
<keyword evidence="19" id="KW-1185">Reference proteome</keyword>